<dbReference type="EMBL" id="JAGTJJ010000011">
    <property type="protein sequence ID" value="MDC3983007.1"/>
    <property type="molecule type" value="Genomic_DNA"/>
</dbReference>
<dbReference type="AlphaFoldDB" id="A0A9X3X2I5"/>
<comment type="caution">
    <text evidence="3">The sequence shown here is derived from an EMBL/GenBank/DDBJ whole genome shotgun (WGS) entry which is preliminary data.</text>
</comment>
<keyword evidence="2" id="KW-1133">Transmembrane helix</keyword>
<evidence type="ECO:0000256" key="2">
    <source>
        <dbReference type="SAM" id="Phobius"/>
    </source>
</evidence>
<evidence type="ECO:0000313" key="3">
    <source>
        <dbReference type="EMBL" id="MDC3983007.1"/>
    </source>
</evidence>
<keyword evidence="2" id="KW-0472">Membrane</keyword>
<dbReference type="RefSeq" id="WP_272421334.1">
    <property type="nucleotide sequence ID" value="NZ_JAGTJJ010000011.1"/>
</dbReference>
<feature type="transmembrane region" description="Helical" evidence="2">
    <location>
        <begin position="32"/>
        <end position="52"/>
    </location>
</feature>
<sequence length="91" mass="9688">MNQPNPWILLMGGFALFNVAGMAYGIKAPEWARIAAALACGLLGVVCIVLAFKRQFGKKPVPPPKVEKRATRAQKPASPRPTRASDAGDVS</sequence>
<name>A0A9X3X2I5_9BACT</name>
<proteinExistence type="predicted"/>
<feature type="region of interest" description="Disordered" evidence="1">
    <location>
        <begin position="57"/>
        <end position="91"/>
    </location>
</feature>
<keyword evidence="2" id="KW-0812">Transmembrane</keyword>
<feature type="transmembrane region" description="Helical" evidence="2">
    <location>
        <begin position="7"/>
        <end position="26"/>
    </location>
</feature>
<evidence type="ECO:0000256" key="1">
    <source>
        <dbReference type="SAM" id="MobiDB-lite"/>
    </source>
</evidence>
<organism evidence="3 4">
    <name type="scientific">Polyangium jinanense</name>
    <dbReference type="NCBI Taxonomy" id="2829994"/>
    <lineage>
        <taxon>Bacteria</taxon>
        <taxon>Pseudomonadati</taxon>
        <taxon>Myxococcota</taxon>
        <taxon>Polyangia</taxon>
        <taxon>Polyangiales</taxon>
        <taxon>Polyangiaceae</taxon>
        <taxon>Polyangium</taxon>
    </lineage>
</organism>
<gene>
    <name evidence="3" type="ORF">KEG57_21020</name>
</gene>
<accession>A0A9X3X2I5</accession>
<evidence type="ECO:0000313" key="4">
    <source>
        <dbReference type="Proteomes" id="UP001151081"/>
    </source>
</evidence>
<reference evidence="3 4" key="1">
    <citation type="submission" date="2021-04" db="EMBL/GenBank/DDBJ databases">
        <title>Genome analysis of Polyangium sp.</title>
        <authorList>
            <person name="Li Y."/>
            <person name="Wang J."/>
        </authorList>
    </citation>
    <scope>NUCLEOTIDE SEQUENCE [LARGE SCALE GENOMIC DNA]</scope>
    <source>
        <strain evidence="3 4">SDU14</strain>
    </source>
</reference>
<keyword evidence="4" id="KW-1185">Reference proteome</keyword>
<protein>
    <submittedName>
        <fullName evidence="3">Uncharacterized protein</fullName>
    </submittedName>
</protein>
<dbReference type="Proteomes" id="UP001151081">
    <property type="component" value="Unassembled WGS sequence"/>
</dbReference>